<evidence type="ECO:0000313" key="3">
    <source>
        <dbReference type="Proteomes" id="UP000034090"/>
    </source>
</evidence>
<evidence type="ECO:0000256" key="1">
    <source>
        <dbReference type="SAM" id="SignalP"/>
    </source>
</evidence>
<organism evidence="2 3">
    <name type="scientific">Candidatus Woesebacteria bacterium GW2011_GWB1_43_14</name>
    <dbReference type="NCBI Taxonomy" id="1618578"/>
    <lineage>
        <taxon>Bacteria</taxon>
        <taxon>Candidatus Woeseibacteriota</taxon>
    </lineage>
</organism>
<dbReference type="STRING" id="1618578.UV74_C0013G0422"/>
<keyword evidence="1" id="KW-0732">Signal</keyword>
<dbReference type="EMBL" id="LCFQ01000013">
    <property type="protein sequence ID" value="KKS97300.1"/>
    <property type="molecule type" value="Genomic_DNA"/>
</dbReference>
<comment type="caution">
    <text evidence="2">The sequence shown here is derived from an EMBL/GenBank/DDBJ whole genome shotgun (WGS) entry which is preliminary data.</text>
</comment>
<dbReference type="Proteomes" id="UP000034090">
    <property type="component" value="Unassembled WGS sequence"/>
</dbReference>
<accession>A0A0G1DHF9</accession>
<reference evidence="2 3" key="1">
    <citation type="journal article" date="2015" name="Nature">
        <title>rRNA introns, odd ribosomes, and small enigmatic genomes across a large radiation of phyla.</title>
        <authorList>
            <person name="Brown C.T."/>
            <person name="Hug L.A."/>
            <person name="Thomas B.C."/>
            <person name="Sharon I."/>
            <person name="Castelle C.J."/>
            <person name="Singh A."/>
            <person name="Wilkins M.J."/>
            <person name="Williams K.H."/>
            <person name="Banfield J.F."/>
        </authorList>
    </citation>
    <scope>NUCLEOTIDE SEQUENCE [LARGE SCALE GENOMIC DNA]</scope>
</reference>
<name>A0A0G1DHF9_9BACT</name>
<feature type="chain" id="PRO_5002536552" evidence="1">
    <location>
        <begin position="27"/>
        <end position="225"/>
    </location>
</feature>
<protein>
    <submittedName>
        <fullName evidence="2">Uncharacterized protein</fullName>
    </submittedName>
</protein>
<dbReference type="NCBIfam" id="TIGR04088">
    <property type="entry name" value="cognate_SipW"/>
    <property type="match status" value="1"/>
</dbReference>
<feature type="signal peptide" evidence="1">
    <location>
        <begin position="1"/>
        <end position="26"/>
    </location>
</feature>
<dbReference type="AlphaFoldDB" id="A0A0G1DHF9"/>
<proteinExistence type="predicted"/>
<gene>
    <name evidence="2" type="ORF">UV74_C0013G0422</name>
</gene>
<evidence type="ECO:0000313" key="2">
    <source>
        <dbReference type="EMBL" id="KKS97300.1"/>
    </source>
</evidence>
<dbReference type="InterPro" id="IPR023833">
    <property type="entry name" value="Signal_pept_SipW-depend-type"/>
</dbReference>
<sequence>MKTLLRAFVITAVALTALTTATSAYFTANVTASNNQITTGTMTAYVGSWLNPTGDATGQWVAYADATGNYEIGNFPVIANVEPGVTQYGYVVVANYGSLPFQYQGTAFGSWVNTTGALGEPLVNSLMTVPSIHRYPTGNCEGNLYCADIYYWLTNAGYTNVSAGSNDFAGPIVGGASSDFQLNFKEFTIYRVDLTLDSSANNNYQGQTFNYTLNLQTKQVSAPGF</sequence>